<keyword evidence="2" id="KW-1185">Reference proteome</keyword>
<dbReference type="OrthoDB" id="9815599at2"/>
<dbReference type="SUPFAM" id="SSF54593">
    <property type="entry name" value="Glyoxalase/Bleomycin resistance protein/Dihydroxybiphenyl dioxygenase"/>
    <property type="match status" value="1"/>
</dbReference>
<dbReference type="InterPro" id="IPR029068">
    <property type="entry name" value="Glyas_Bleomycin-R_OHBP_Dase"/>
</dbReference>
<gene>
    <name evidence="1" type="ORF">SAMN03080606_04296</name>
</gene>
<dbReference type="RefSeq" id="WP_091547640.1">
    <property type="nucleotide sequence ID" value="NZ_FMUS01000051.1"/>
</dbReference>
<dbReference type="EMBL" id="FMUS01000051">
    <property type="protein sequence ID" value="SCZ10579.1"/>
    <property type="molecule type" value="Genomic_DNA"/>
</dbReference>
<dbReference type="Proteomes" id="UP000198636">
    <property type="component" value="Unassembled WGS sequence"/>
</dbReference>
<dbReference type="AlphaFoldDB" id="A0A1G5LEK0"/>
<protein>
    <recommendedName>
        <fullName evidence="3">Glyoxalase-like domain-containing protein</fullName>
    </recommendedName>
</protein>
<organism evidence="1 2">
    <name type="scientific">Alkaliphilus peptidifermentans DSM 18978</name>
    <dbReference type="NCBI Taxonomy" id="1120976"/>
    <lineage>
        <taxon>Bacteria</taxon>
        <taxon>Bacillati</taxon>
        <taxon>Bacillota</taxon>
        <taxon>Clostridia</taxon>
        <taxon>Peptostreptococcales</taxon>
        <taxon>Natronincolaceae</taxon>
        <taxon>Alkaliphilus</taxon>
    </lineage>
</organism>
<reference evidence="1 2" key="1">
    <citation type="submission" date="2016-10" db="EMBL/GenBank/DDBJ databases">
        <authorList>
            <person name="de Groot N.N."/>
        </authorList>
    </citation>
    <scope>NUCLEOTIDE SEQUENCE [LARGE SCALE GENOMIC DNA]</scope>
    <source>
        <strain evidence="1 2">DSM 18978</strain>
    </source>
</reference>
<dbReference type="Gene3D" id="3.10.180.10">
    <property type="entry name" value="2,3-Dihydroxybiphenyl 1,2-Dioxygenase, domain 1"/>
    <property type="match status" value="1"/>
</dbReference>
<proteinExistence type="predicted"/>
<accession>A0A1G5LEK0</accession>
<name>A0A1G5LEK0_9FIRM</name>
<sequence>MQFSDICIISNNVLDLAKFYEVIFSTKAEGDNIHSIINVAGLVIAIYNKNEAEKVMGFDFSNTGTGLITIGFDIDNVDAEYERIKALNITSATEHKYGLGEQSLFTLKI</sequence>
<dbReference type="STRING" id="1120976.SAMN03080606_04296"/>
<evidence type="ECO:0000313" key="2">
    <source>
        <dbReference type="Proteomes" id="UP000198636"/>
    </source>
</evidence>
<evidence type="ECO:0008006" key="3">
    <source>
        <dbReference type="Google" id="ProtNLM"/>
    </source>
</evidence>
<evidence type="ECO:0000313" key="1">
    <source>
        <dbReference type="EMBL" id="SCZ10579.1"/>
    </source>
</evidence>